<keyword evidence="5 7" id="KW-0520">NAD</keyword>
<dbReference type="InterPro" id="IPR001732">
    <property type="entry name" value="UDP-Glc/GDP-Man_DH_N"/>
</dbReference>
<evidence type="ECO:0000313" key="10">
    <source>
        <dbReference type="Proteomes" id="UP001225034"/>
    </source>
</evidence>
<evidence type="ECO:0000256" key="1">
    <source>
        <dbReference type="ARBA" id="ARBA00004701"/>
    </source>
</evidence>
<dbReference type="InterPro" id="IPR017476">
    <property type="entry name" value="UDP-Glc/GDP-Man"/>
</dbReference>
<dbReference type="EC" id="1.1.1.22" evidence="3 7"/>
<evidence type="ECO:0000256" key="5">
    <source>
        <dbReference type="ARBA" id="ARBA00023027"/>
    </source>
</evidence>
<dbReference type="SMART" id="SM00984">
    <property type="entry name" value="UDPG_MGDP_dh_C"/>
    <property type="match status" value="1"/>
</dbReference>
<dbReference type="PIRSF" id="PIRSF500134">
    <property type="entry name" value="UDPglc_DH_bac"/>
    <property type="match status" value="1"/>
</dbReference>
<name>A0ABT9YG47_9BACI</name>
<evidence type="ECO:0000256" key="2">
    <source>
        <dbReference type="ARBA" id="ARBA00006601"/>
    </source>
</evidence>
<comment type="pathway">
    <text evidence="1">Nucleotide-sugar biosynthesis; UDP-alpha-D-glucuronate biosynthesis; UDP-alpha-D-glucuronate from UDP-alpha-D-glucose: step 1/1.</text>
</comment>
<dbReference type="InterPro" id="IPR008927">
    <property type="entry name" value="6-PGluconate_DH-like_C_sf"/>
</dbReference>
<protein>
    <recommendedName>
        <fullName evidence="3 7">UDP-glucose 6-dehydrogenase</fullName>
        <ecNumber evidence="3 7">1.1.1.22</ecNumber>
    </recommendedName>
</protein>
<dbReference type="Pfam" id="PF03720">
    <property type="entry name" value="UDPG_MGDP_dh_C"/>
    <property type="match status" value="1"/>
</dbReference>
<dbReference type="Gene3D" id="1.20.5.100">
    <property type="entry name" value="Cytochrome c1, transmembrane anchor, C-terminal"/>
    <property type="match status" value="1"/>
</dbReference>
<evidence type="ECO:0000256" key="6">
    <source>
        <dbReference type="ARBA" id="ARBA00047473"/>
    </source>
</evidence>
<dbReference type="Gene3D" id="3.40.50.720">
    <property type="entry name" value="NAD(P)-binding Rossmann-like Domain"/>
    <property type="match status" value="2"/>
</dbReference>
<dbReference type="EMBL" id="JAUSUA010000002">
    <property type="protein sequence ID" value="MDQ0206795.1"/>
    <property type="molecule type" value="Genomic_DNA"/>
</dbReference>
<dbReference type="SUPFAM" id="SSF52413">
    <property type="entry name" value="UDP-glucose/GDP-mannose dehydrogenase C-terminal domain"/>
    <property type="match status" value="1"/>
</dbReference>
<evidence type="ECO:0000256" key="4">
    <source>
        <dbReference type="ARBA" id="ARBA00023002"/>
    </source>
</evidence>
<dbReference type="Pfam" id="PF03721">
    <property type="entry name" value="UDPG_MGDP_dh_N"/>
    <property type="match status" value="1"/>
</dbReference>
<comment type="caution">
    <text evidence="9">The sequence shown here is derived from an EMBL/GenBank/DDBJ whole genome shotgun (WGS) entry which is preliminary data.</text>
</comment>
<evidence type="ECO:0000256" key="7">
    <source>
        <dbReference type="PIRNR" id="PIRNR000124"/>
    </source>
</evidence>
<dbReference type="InterPro" id="IPR036220">
    <property type="entry name" value="UDP-Glc/GDP-Man_DH_C_sf"/>
</dbReference>
<dbReference type="Pfam" id="PF00984">
    <property type="entry name" value="UDPG_MGDP_dh"/>
    <property type="match status" value="1"/>
</dbReference>
<dbReference type="NCBIfam" id="TIGR03026">
    <property type="entry name" value="NDP-sugDHase"/>
    <property type="match status" value="1"/>
</dbReference>
<evidence type="ECO:0000259" key="8">
    <source>
        <dbReference type="SMART" id="SM00984"/>
    </source>
</evidence>
<dbReference type="InterPro" id="IPR014027">
    <property type="entry name" value="UDP-Glc/GDP-Man_DH_C"/>
</dbReference>
<dbReference type="RefSeq" id="WP_306981580.1">
    <property type="nucleotide sequence ID" value="NZ_JAUSUA010000002.1"/>
</dbReference>
<evidence type="ECO:0000313" key="9">
    <source>
        <dbReference type="EMBL" id="MDQ0206795.1"/>
    </source>
</evidence>
<sequence length="456" mass="50270">MNICVVGTGYVGLVSGVCFSEVGHHVTCVDQDEHKIKQLIAGRSPIYEPGIEELLVKNQKNRRLRFTTNLKEAMDKANLVVIAVGTPANEDGSANLSFIESVAKEIGDHLTSYKVIVTKSTVPVGTGEKIKNWIQEQCGKMAFDVASNPEFLREGTAIYDTMHMERAVLGVESEKAKELLIELHKPFNTNLVITDLATAEMSKYAANAFLATKISFINEVANVCEQLDADVTKVAEVMGLDPRIGSAFLGAGIGYGGSCFPKDTQAFIQMGQSAGYSLKIVPEVEKVNFEQRKRLVMKAKQAFGVEGLRGKQIAVLGLAFKPNTDDMRAAPARDIIPMLTGLGAEVRAYDPVAMQAAVSYLPHITFASSWQEAARDADAVMILTDWKEFKELNLNELKDELASLIVIDGRNLFDPQLMKHHGFYYDSVGRAKIEIEGERYESITYRGSRLHRQKLS</sequence>
<proteinExistence type="inferred from homology"/>
<reference evidence="9 10" key="1">
    <citation type="submission" date="2023-07" db="EMBL/GenBank/DDBJ databases">
        <title>Genomic Encyclopedia of Type Strains, Phase IV (KMG-IV): sequencing the most valuable type-strain genomes for metagenomic binning, comparative biology and taxonomic classification.</title>
        <authorList>
            <person name="Goeker M."/>
        </authorList>
    </citation>
    <scope>NUCLEOTIDE SEQUENCE [LARGE SCALE GENOMIC DNA]</scope>
    <source>
        <strain evidence="9 10">DSM 19154</strain>
    </source>
</reference>
<comment type="catalytic activity">
    <reaction evidence="6 7">
        <text>UDP-alpha-D-glucose + 2 NAD(+) + H2O = UDP-alpha-D-glucuronate + 2 NADH + 3 H(+)</text>
        <dbReference type="Rhea" id="RHEA:23596"/>
        <dbReference type="ChEBI" id="CHEBI:15377"/>
        <dbReference type="ChEBI" id="CHEBI:15378"/>
        <dbReference type="ChEBI" id="CHEBI:57540"/>
        <dbReference type="ChEBI" id="CHEBI:57945"/>
        <dbReference type="ChEBI" id="CHEBI:58052"/>
        <dbReference type="ChEBI" id="CHEBI:58885"/>
        <dbReference type="EC" id="1.1.1.22"/>
    </reaction>
</comment>
<dbReference type="GO" id="GO:0003979">
    <property type="term" value="F:UDP-glucose 6-dehydrogenase activity"/>
    <property type="evidence" value="ECO:0007669"/>
    <property type="project" value="UniProtKB-EC"/>
</dbReference>
<keyword evidence="4 7" id="KW-0560">Oxidoreductase</keyword>
<dbReference type="SUPFAM" id="SSF51735">
    <property type="entry name" value="NAD(P)-binding Rossmann-fold domains"/>
    <property type="match status" value="1"/>
</dbReference>
<keyword evidence="10" id="KW-1185">Reference proteome</keyword>
<gene>
    <name evidence="9" type="ORF">J2S05_001594</name>
</gene>
<dbReference type="InterPro" id="IPR028357">
    <property type="entry name" value="UDPglc_DH_bac"/>
</dbReference>
<dbReference type="InterPro" id="IPR014026">
    <property type="entry name" value="UDP-Glc/GDP-Man_DH_dimer"/>
</dbReference>
<feature type="domain" description="UDP-glucose/GDP-mannose dehydrogenase C-terminal" evidence="8">
    <location>
        <begin position="314"/>
        <end position="415"/>
    </location>
</feature>
<organism evidence="9 10">
    <name type="scientific">Alkalicoccobacillus murimartini</name>
    <dbReference type="NCBI Taxonomy" id="171685"/>
    <lineage>
        <taxon>Bacteria</taxon>
        <taxon>Bacillati</taxon>
        <taxon>Bacillota</taxon>
        <taxon>Bacilli</taxon>
        <taxon>Bacillales</taxon>
        <taxon>Bacillaceae</taxon>
        <taxon>Alkalicoccobacillus</taxon>
    </lineage>
</organism>
<dbReference type="Proteomes" id="UP001225034">
    <property type="component" value="Unassembled WGS sequence"/>
</dbReference>
<dbReference type="PANTHER" id="PTHR43750:SF3">
    <property type="entry name" value="UDP-GLUCOSE 6-DEHYDROGENASE TUAD"/>
    <property type="match status" value="1"/>
</dbReference>
<dbReference type="InterPro" id="IPR036291">
    <property type="entry name" value="NAD(P)-bd_dom_sf"/>
</dbReference>
<dbReference type="PIRSF" id="PIRSF000124">
    <property type="entry name" value="UDPglc_GDPman_dh"/>
    <property type="match status" value="1"/>
</dbReference>
<evidence type="ECO:0000256" key="3">
    <source>
        <dbReference type="ARBA" id="ARBA00012954"/>
    </source>
</evidence>
<accession>A0ABT9YG47</accession>
<dbReference type="SUPFAM" id="SSF48179">
    <property type="entry name" value="6-phosphogluconate dehydrogenase C-terminal domain-like"/>
    <property type="match status" value="1"/>
</dbReference>
<comment type="similarity">
    <text evidence="2 7">Belongs to the UDP-glucose/GDP-mannose dehydrogenase family.</text>
</comment>
<dbReference type="PANTHER" id="PTHR43750">
    <property type="entry name" value="UDP-GLUCOSE 6-DEHYDROGENASE TUAD"/>
    <property type="match status" value="1"/>
</dbReference>